<evidence type="ECO:0000313" key="8">
    <source>
        <dbReference type="Proteomes" id="UP001163203"/>
    </source>
</evidence>
<keyword evidence="6" id="KW-0561">Oxygen transport</keyword>
<evidence type="ECO:0000256" key="6">
    <source>
        <dbReference type="PIRNR" id="PIRNR002030"/>
    </source>
</evidence>
<dbReference type="InterPro" id="IPR012292">
    <property type="entry name" value="Globin/Proto"/>
</dbReference>
<dbReference type="SUPFAM" id="SSF46458">
    <property type="entry name" value="Globin-like"/>
    <property type="match status" value="1"/>
</dbReference>
<dbReference type="InterPro" id="IPR009050">
    <property type="entry name" value="Globin-like_sf"/>
</dbReference>
<keyword evidence="2 6" id="KW-0813">Transport</keyword>
<keyword evidence="4 6" id="KW-0479">Metal-binding</keyword>
<keyword evidence="8" id="KW-1185">Reference proteome</keyword>
<organism evidence="7 8">
    <name type="scientific">Amycolatopsis cynarae</name>
    <dbReference type="NCBI Taxonomy" id="2995223"/>
    <lineage>
        <taxon>Bacteria</taxon>
        <taxon>Bacillati</taxon>
        <taxon>Actinomycetota</taxon>
        <taxon>Actinomycetes</taxon>
        <taxon>Pseudonocardiales</taxon>
        <taxon>Pseudonocardiaceae</taxon>
        <taxon>Amycolatopsis</taxon>
    </lineage>
</organism>
<dbReference type="PIRSF" id="PIRSF002030">
    <property type="entry name" value="Globin_Protozoa/Cyanobacteria"/>
    <property type="match status" value="1"/>
</dbReference>
<evidence type="ECO:0000256" key="1">
    <source>
        <dbReference type="ARBA" id="ARBA00009660"/>
    </source>
</evidence>
<comment type="cofactor">
    <cofactor evidence="6">
        <name>heme</name>
        <dbReference type="ChEBI" id="CHEBI:30413"/>
    </cofactor>
</comment>
<evidence type="ECO:0000256" key="2">
    <source>
        <dbReference type="ARBA" id="ARBA00022448"/>
    </source>
</evidence>
<dbReference type="RefSeq" id="WP_268440891.1">
    <property type="nucleotide sequence ID" value="NZ_CP113836.1"/>
</dbReference>
<sequence length="126" mass="13258">MTSIYEQIGGQEALISVVDDFYVRVLADDELAPYFTGSNMSRLKGRQVEFFAAALGGPDLYDGLSMQEAHRGRGIDQKAFDRVAQLLAESLADAGVPGETVDQIIGAIAPLASDIVAGAKPAVGSL</sequence>
<evidence type="ECO:0000256" key="4">
    <source>
        <dbReference type="ARBA" id="ARBA00022723"/>
    </source>
</evidence>
<gene>
    <name evidence="7" type="ORF">ORV05_19215</name>
</gene>
<dbReference type="CDD" id="cd00454">
    <property type="entry name" value="TrHb1_N"/>
    <property type="match status" value="1"/>
</dbReference>
<dbReference type="InterPro" id="IPR001486">
    <property type="entry name" value="Hemoglobin_trunc"/>
</dbReference>
<name>A0ABY7AVU1_9PSEU</name>
<dbReference type="InterPro" id="IPR016339">
    <property type="entry name" value="Hemoglobin_trunc_I"/>
</dbReference>
<accession>A0ABY7AVU1</accession>
<keyword evidence="5 6" id="KW-0408">Iron</keyword>
<evidence type="ECO:0000256" key="3">
    <source>
        <dbReference type="ARBA" id="ARBA00022617"/>
    </source>
</evidence>
<dbReference type="Gene3D" id="1.10.490.10">
    <property type="entry name" value="Globins"/>
    <property type="match status" value="1"/>
</dbReference>
<reference evidence="7" key="1">
    <citation type="submission" date="2022-11" db="EMBL/GenBank/DDBJ databases">
        <authorList>
            <person name="Mo P."/>
        </authorList>
    </citation>
    <scope>NUCLEOTIDE SEQUENCE</scope>
    <source>
        <strain evidence="7">HUAS 11-8</strain>
    </source>
</reference>
<dbReference type="Proteomes" id="UP001163203">
    <property type="component" value="Chromosome"/>
</dbReference>
<proteinExistence type="inferred from homology"/>
<comment type="similarity">
    <text evidence="1 6">Belongs to the truncated hemoglobin family. Group I subfamily.</text>
</comment>
<evidence type="ECO:0000313" key="7">
    <source>
        <dbReference type="EMBL" id="WAL63163.1"/>
    </source>
</evidence>
<dbReference type="EMBL" id="CP113836">
    <property type="protein sequence ID" value="WAL63163.1"/>
    <property type="molecule type" value="Genomic_DNA"/>
</dbReference>
<protein>
    <recommendedName>
        <fullName evidence="6">Group 1 truncated hemoglobin</fullName>
    </recommendedName>
</protein>
<evidence type="ECO:0000256" key="5">
    <source>
        <dbReference type="ARBA" id="ARBA00023004"/>
    </source>
</evidence>
<dbReference type="Pfam" id="PF01152">
    <property type="entry name" value="Bac_globin"/>
    <property type="match status" value="1"/>
</dbReference>
<keyword evidence="3 6" id="KW-0349">Heme</keyword>